<evidence type="ECO:0000313" key="17">
    <source>
        <dbReference type="EMBL" id="KAF7360711.1"/>
    </source>
</evidence>
<sequence length="543" mass="61883">MSDSLWMACYITKPLMTCPTCISHFLSSSVHVQQREMDIKLLAAAAFLVGVIVVYWFSRGSGPRIPGPPAHPLVGHTFQVPTIKTWKYYEDLWHKHGPIVKLTLAGDDILVLSDPADAQELASLGRRSRIYSSRRPLIYAGKYQSNHMRFTLLPYGEVFKRQLGAFHTMLEPRIVGTYEELQYQSSLRLLADLADTPDNFFRHVPRFPASLIFLLTFGKHLDEEGSDLVEVQKVLADFVYDINPGAHLVDTFPKLDLLPDFLSPWRAEARRKRDREMKLYGGLAMDVKARMEKDPELECFTARLFEQQKQLGISDEEIFYITGTAFASGTGTSAATLLWFVMAMTHFPGPMHKAQEEIDTVFNSYTLPDFSRVKDLPYVFALIQEVIRWAPVVPLSFPHYLDVDDEYKGYTIKKGTTVISSLWNMHHNEEEFPNSYDFQPERFMKKPGQELPSLLGEDNYGFGFGRRECPGQHLAVKSVWIAVVRMLWAYDIVPRKDANGVPMKCDEQDCTEGLTSRPNPFPATFVPRSAAHIETIQLADRRA</sequence>
<evidence type="ECO:0000256" key="8">
    <source>
        <dbReference type="ARBA" id="ARBA00022989"/>
    </source>
</evidence>
<keyword evidence="12 16" id="KW-0472">Membrane</keyword>
<feature type="transmembrane region" description="Helical" evidence="16">
    <location>
        <begin position="41"/>
        <end position="58"/>
    </location>
</feature>
<dbReference type="PRINTS" id="PR00385">
    <property type="entry name" value="P450"/>
</dbReference>
<dbReference type="CDD" id="cd11065">
    <property type="entry name" value="CYP64-like"/>
    <property type="match status" value="1"/>
</dbReference>
<keyword evidence="10 14" id="KW-0408">Iron</keyword>
<dbReference type="PANTHER" id="PTHR46300:SF2">
    <property type="entry name" value="CYTOCHROME P450 MONOOXYGENASE ALNH-RELATED"/>
    <property type="match status" value="1"/>
</dbReference>
<dbReference type="InterPro" id="IPR002401">
    <property type="entry name" value="Cyt_P450_E_grp-I"/>
</dbReference>
<feature type="binding site" description="axial binding residue" evidence="14">
    <location>
        <position position="469"/>
    </location>
    <ligand>
        <name>heme</name>
        <dbReference type="ChEBI" id="CHEBI:30413"/>
    </ligand>
    <ligandPart>
        <name>Fe</name>
        <dbReference type="ChEBI" id="CHEBI:18248"/>
    </ligandPart>
</feature>
<evidence type="ECO:0000256" key="2">
    <source>
        <dbReference type="ARBA" id="ARBA00004167"/>
    </source>
</evidence>
<evidence type="ECO:0000256" key="14">
    <source>
        <dbReference type="PIRSR" id="PIRSR602401-1"/>
    </source>
</evidence>
<dbReference type="InterPro" id="IPR017972">
    <property type="entry name" value="Cyt_P450_CS"/>
</dbReference>
<reference evidence="17" key="1">
    <citation type="submission" date="2020-05" db="EMBL/GenBank/DDBJ databases">
        <title>Mycena genomes resolve the evolution of fungal bioluminescence.</title>
        <authorList>
            <person name="Tsai I.J."/>
        </authorList>
    </citation>
    <scope>NUCLEOTIDE SEQUENCE</scope>
    <source>
        <strain evidence="17">CCC161011</strain>
    </source>
</reference>
<dbReference type="InterPro" id="IPR001128">
    <property type="entry name" value="Cyt_P450"/>
</dbReference>
<evidence type="ECO:0000256" key="7">
    <source>
        <dbReference type="ARBA" id="ARBA00022723"/>
    </source>
</evidence>
<keyword evidence="7 14" id="KW-0479">Metal-binding</keyword>
<dbReference type="AlphaFoldDB" id="A0A8H6YM16"/>
<dbReference type="Gene3D" id="1.10.630.10">
    <property type="entry name" value="Cytochrome P450"/>
    <property type="match status" value="1"/>
</dbReference>
<protein>
    <submittedName>
        <fullName evidence="17">Cytochrome P450</fullName>
    </submittedName>
</protein>
<dbReference type="InterPro" id="IPR050364">
    <property type="entry name" value="Cytochrome_P450_fung"/>
</dbReference>
<dbReference type="PROSITE" id="PS00086">
    <property type="entry name" value="CYTOCHROME_P450"/>
    <property type="match status" value="1"/>
</dbReference>
<keyword evidence="5 14" id="KW-0349">Heme</keyword>
<dbReference type="GO" id="GO:0020037">
    <property type="term" value="F:heme binding"/>
    <property type="evidence" value="ECO:0007669"/>
    <property type="project" value="InterPro"/>
</dbReference>
<evidence type="ECO:0000256" key="11">
    <source>
        <dbReference type="ARBA" id="ARBA00023033"/>
    </source>
</evidence>
<dbReference type="GO" id="GO:0016020">
    <property type="term" value="C:membrane"/>
    <property type="evidence" value="ECO:0007669"/>
    <property type="project" value="UniProtKB-SubCell"/>
</dbReference>
<comment type="caution">
    <text evidence="17">The sequence shown here is derived from an EMBL/GenBank/DDBJ whole genome shotgun (WGS) entry which is preliminary data.</text>
</comment>
<dbReference type="GO" id="GO:0016705">
    <property type="term" value="F:oxidoreductase activity, acting on paired donors, with incorporation or reduction of molecular oxygen"/>
    <property type="evidence" value="ECO:0007669"/>
    <property type="project" value="InterPro"/>
</dbReference>
<proteinExistence type="inferred from homology"/>
<dbReference type="EMBL" id="JACAZI010000005">
    <property type="protein sequence ID" value="KAF7360711.1"/>
    <property type="molecule type" value="Genomic_DNA"/>
</dbReference>
<dbReference type="Pfam" id="PF00067">
    <property type="entry name" value="p450"/>
    <property type="match status" value="1"/>
</dbReference>
<evidence type="ECO:0000256" key="13">
    <source>
        <dbReference type="ARBA" id="ARBA00023180"/>
    </source>
</evidence>
<evidence type="ECO:0000256" key="1">
    <source>
        <dbReference type="ARBA" id="ARBA00001971"/>
    </source>
</evidence>
<comment type="cofactor">
    <cofactor evidence="1 14">
        <name>heme</name>
        <dbReference type="ChEBI" id="CHEBI:30413"/>
    </cofactor>
</comment>
<evidence type="ECO:0000256" key="16">
    <source>
        <dbReference type="SAM" id="Phobius"/>
    </source>
</evidence>
<evidence type="ECO:0000256" key="5">
    <source>
        <dbReference type="ARBA" id="ARBA00022617"/>
    </source>
</evidence>
<dbReference type="OrthoDB" id="1103324at2759"/>
<dbReference type="PANTHER" id="PTHR46300">
    <property type="entry name" value="P450, PUTATIVE (EUROFUNG)-RELATED-RELATED"/>
    <property type="match status" value="1"/>
</dbReference>
<keyword evidence="6 16" id="KW-0812">Transmembrane</keyword>
<keyword evidence="11 15" id="KW-0503">Monooxygenase</keyword>
<gene>
    <name evidence="17" type="ORF">MVEN_00803000</name>
</gene>
<evidence type="ECO:0000313" key="18">
    <source>
        <dbReference type="Proteomes" id="UP000620124"/>
    </source>
</evidence>
<evidence type="ECO:0000256" key="4">
    <source>
        <dbReference type="ARBA" id="ARBA00010617"/>
    </source>
</evidence>
<comment type="similarity">
    <text evidence="4 15">Belongs to the cytochrome P450 family.</text>
</comment>
<keyword evidence="8 16" id="KW-1133">Transmembrane helix</keyword>
<evidence type="ECO:0000256" key="3">
    <source>
        <dbReference type="ARBA" id="ARBA00005179"/>
    </source>
</evidence>
<organism evidence="17 18">
    <name type="scientific">Mycena venus</name>
    <dbReference type="NCBI Taxonomy" id="2733690"/>
    <lineage>
        <taxon>Eukaryota</taxon>
        <taxon>Fungi</taxon>
        <taxon>Dikarya</taxon>
        <taxon>Basidiomycota</taxon>
        <taxon>Agaricomycotina</taxon>
        <taxon>Agaricomycetes</taxon>
        <taxon>Agaricomycetidae</taxon>
        <taxon>Agaricales</taxon>
        <taxon>Marasmiineae</taxon>
        <taxon>Mycenaceae</taxon>
        <taxon>Mycena</taxon>
    </lineage>
</organism>
<dbReference type="InterPro" id="IPR036396">
    <property type="entry name" value="Cyt_P450_sf"/>
</dbReference>
<keyword evidence="9 15" id="KW-0560">Oxidoreductase</keyword>
<dbReference type="GO" id="GO:0005506">
    <property type="term" value="F:iron ion binding"/>
    <property type="evidence" value="ECO:0007669"/>
    <property type="project" value="InterPro"/>
</dbReference>
<comment type="subcellular location">
    <subcellularLocation>
        <location evidence="2">Membrane</location>
        <topology evidence="2">Single-pass membrane protein</topology>
    </subcellularLocation>
</comment>
<dbReference type="Proteomes" id="UP000620124">
    <property type="component" value="Unassembled WGS sequence"/>
</dbReference>
<dbReference type="PRINTS" id="PR00463">
    <property type="entry name" value="EP450I"/>
</dbReference>
<dbReference type="SUPFAM" id="SSF48264">
    <property type="entry name" value="Cytochrome P450"/>
    <property type="match status" value="1"/>
</dbReference>
<comment type="pathway">
    <text evidence="3">Secondary metabolite biosynthesis.</text>
</comment>
<accession>A0A8H6YM16</accession>
<evidence type="ECO:0000256" key="10">
    <source>
        <dbReference type="ARBA" id="ARBA00023004"/>
    </source>
</evidence>
<keyword evidence="18" id="KW-1185">Reference proteome</keyword>
<evidence type="ECO:0000256" key="9">
    <source>
        <dbReference type="ARBA" id="ARBA00023002"/>
    </source>
</evidence>
<evidence type="ECO:0000256" key="6">
    <source>
        <dbReference type="ARBA" id="ARBA00022692"/>
    </source>
</evidence>
<dbReference type="GO" id="GO:0004497">
    <property type="term" value="F:monooxygenase activity"/>
    <property type="evidence" value="ECO:0007669"/>
    <property type="project" value="UniProtKB-KW"/>
</dbReference>
<keyword evidence="13" id="KW-0325">Glycoprotein</keyword>
<evidence type="ECO:0000256" key="15">
    <source>
        <dbReference type="RuleBase" id="RU000461"/>
    </source>
</evidence>
<evidence type="ECO:0000256" key="12">
    <source>
        <dbReference type="ARBA" id="ARBA00023136"/>
    </source>
</evidence>
<name>A0A8H6YM16_9AGAR</name>